<dbReference type="Gene3D" id="1.10.357.10">
    <property type="entry name" value="Tetracycline Repressor, domain 2"/>
    <property type="match status" value="1"/>
</dbReference>
<dbReference type="InterPro" id="IPR001647">
    <property type="entry name" value="HTH_TetR"/>
</dbReference>
<dbReference type="PRINTS" id="PR00455">
    <property type="entry name" value="HTHTETR"/>
</dbReference>
<organism evidence="6 7">
    <name type="scientific">Limimaricola cinnabarinus LL-001</name>
    <dbReference type="NCBI Taxonomy" id="1337093"/>
    <lineage>
        <taxon>Bacteria</taxon>
        <taxon>Pseudomonadati</taxon>
        <taxon>Pseudomonadota</taxon>
        <taxon>Alphaproteobacteria</taxon>
        <taxon>Rhodobacterales</taxon>
        <taxon>Paracoccaceae</taxon>
        <taxon>Limimaricola</taxon>
    </lineage>
</organism>
<dbReference type="STRING" id="1337093.MBELCI_3003"/>
<name>U2YNQ8_9RHOB</name>
<keyword evidence="1" id="KW-0805">Transcription regulation</keyword>
<dbReference type="Proteomes" id="UP000016566">
    <property type="component" value="Unassembled WGS sequence"/>
</dbReference>
<evidence type="ECO:0000259" key="5">
    <source>
        <dbReference type="PROSITE" id="PS50977"/>
    </source>
</evidence>
<dbReference type="GO" id="GO:0003677">
    <property type="term" value="F:DNA binding"/>
    <property type="evidence" value="ECO:0007669"/>
    <property type="project" value="UniProtKB-UniRule"/>
</dbReference>
<evidence type="ECO:0000256" key="3">
    <source>
        <dbReference type="ARBA" id="ARBA00023163"/>
    </source>
</evidence>
<evidence type="ECO:0000256" key="4">
    <source>
        <dbReference type="PROSITE-ProRule" id="PRU00335"/>
    </source>
</evidence>
<comment type="caution">
    <text evidence="6">The sequence shown here is derived from an EMBL/GenBank/DDBJ whole genome shotgun (WGS) entry which is preliminary data.</text>
</comment>
<dbReference type="SUPFAM" id="SSF46689">
    <property type="entry name" value="Homeodomain-like"/>
    <property type="match status" value="1"/>
</dbReference>
<dbReference type="eggNOG" id="COG1309">
    <property type="taxonomic scope" value="Bacteria"/>
</dbReference>
<protein>
    <submittedName>
        <fullName evidence="6">Transcriptional regulator, TetR family</fullName>
    </submittedName>
</protein>
<accession>U2YNQ8</accession>
<evidence type="ECO:0000313" key="7">
    <source>
        <dbReference type="Proteomes" id="UP000016566"/>
    </source>
</evidence>
<dbReference type="SUPFAM" id="SSF48498">
    <property type="entry name" value="Tetracyclin repressor-like, C-terminal domain"/>
    <property type="match status" value="1"/>
</dbReference>
<dbReference type="Pfam" id="PF16925">
    <property type="entry name" value="TetR_C_13"/>
    <property type="match status" value="1"/>
</dbReference>
<keyword evidence="3" id="KW-0804">Transcription</keyword>
<dbReference type="PROSITE" id="PS50977">
    <property type="entry name" value="HTH_TETR_2"/>
    <property type="match status" value="1"/>
</dbReference>
<evidence type="ECO:0000256" key="1">
    <source>
        <dbReference type="ARBA" id="ARBA00023015"/>
    </source>
</evidence>
<dbReference type="PANTHER" id="PTHR47506">
    <property type="entry name" value="TRANSCRIPTIONAL REGULATORY PROTEIN"/>
    <property type="match status" value="1"/>
</dbReference>
<sequence length="198" mass="21191">MPVMTDTRQHILATGRALVARHGYTGVGLSELLREAGVPKGSFYHFFRSKEAFGCALLDSFVEGYAEDLTATLGAPDKPARARLLAYFEGWRMRQSGDAYEAHCLVVKLSAEVAELSPGMREVLNHGVSAIVARLAAVVREGATDGSLPAHPDPQMLATTLYQIWLGASLMGALSRDTLPYDGALTATAALIDNKGNT</sequence>
<keyword evidence="7" id="KW-1185">Reference proteome</keyword>
<feature type="DNA-binding region" description="H-T-H motif" evidence="4">
    <location>
        <begin position="28"/>
        <end position="47"/>
    </location>
</feature>
<proteinExistence type="predicted"/>
<reference evidence="6" key="1">
    <citation type="journal article" date="2013" name="Genome Announc.">
        <title>Draft Genome Sequence of Loktanella cinnabarina LL-001T, Isolated from Deep-Sea Floor Sediment.</title>
        <authorList>
            <person name="Nishi S."/>
            <person name="Tsubouchi T."/>
            <person name="Takaki Y."/>
            <person name="Koyanagi R."/>
            <person name="Satoh N."/>
            <person name="Maruyama T."/>
            <person name="Hatada Y."/>
        </authorList>
    </citation>
    <scope>NUCLEOTIDE SEQUENCE [LARGE SCALE GENOMIC DNA]</scope>
    <source>
        <strain evidence="6">LL-001</strain>
    </source>
</reference>
<evidence type="ECO:0000256" key="2">
    <source>
        <dbReference type="ARBA" id="ARBA00023125"/>
    </source>
</evidence>
<dbReference type="InterPro" id="IPR011075">
    <property type="entry name" value="TetR_C"/>
</dbReference>
<feature type="domain" description="HTH tetR-type" evidence="5">
    <location>
        <begin position="5"/>
        <end position="65"/>
    </location>
</feature>
<dbReference type="EMBL" id="BATB01000054">
    <property type="protein sequence ID" value="GAD56951.1"/>
    <property type="molecule type" value="Genomic_DNA"/>
</dbReference>
<keyword evidence="2 4" id="KW-0238">DNA-binding</keyword>
<evidence type="ECO:0000313" key="6">
    <source>
        <dbReference type="EMBL" id="GAD56951.1"/>
    </source>
</evidence>
<gene>
    <name evidence="6" type="ORF">MBELCI_3003</name>
</gene>
<dbReference type="AlphaFoldDB" id="U2YNQ8"/>
<dbReference type="PANTHER" id="PTHR47506:SF6">
    <property type="entry name" value="HTH-TYPE TRANSCRIPTIONAL REPRESSOR NEMR"/>
    <property type="match status" value="1"/>
</dbReference>
<dbReference type="InterPro" id="IPR009057">
    <property type="entry name" value="Homeodomain-like_sf"/>
</dbReference>
<dbReference type="Pfam" id="PF00440">
    <property type="entry name" value="TetR_N"/>
    <property type="match status" value="1"/>
</dbReference>
<dbReference type="InterPro" id="IPR036271">
    <property type="entry name" value="Tet_transcr_reg_TetR-rel_C_sf"/>
</dbReference>